<dbReference type="STRING" id="6573.A0A210PFV1"/>
<keyword evidence="6 7" id="KW-0012">Acyltransferase</keyword>
<comment type="caution">
    <text evidence="9">The sequence shown here is derived from an EMBL/GenBank/DDBJ whole genome shotgun (WGS) entry which is preliminary data.</text>
</comment>
<dbReference type="Pfam" id="PF01529">
    <property type="entry name" value="DHHC"/>
    <property type="match status" value="1"/>
</dbReference>
<organism evidence="9 10">
    <name type="scientific">Mizuhopecten yessoensis</name>
    <name type="common">Japanese scallop</name>
    <name type="synonym">Patinopecten yessoensis</name>
    <dbReference type="NCBI Taxonomy" id="6573"/>
    <lineage>
        <taxon>Eukaryota</taxon>
        <taxon>Metazoa</taxon>
        <taxon>Spiralia</taxon>
        <taxon>Lophotrochozoa</taxon>
        <taxon>Mollusca</taxon>
        <taxon>Bivalvia</taxon>
        <taxon>Autobranchia</taxon>
        <taxon>Pteriomorphia</taxon>
        <taxon>Pectinida</taxon>
        <taxon>Pectinoidea</taxon>
        <taxon>Pectinidae</taxon>
        <taxon>Mizuhopecten</taxon>
    </lineage>
</organism>
<evidence type="ECO:0000256" key="2">
    <source>
        <dbReference type="ARBA" id="ARBA00022679"/>
    </source>
</evidence>
<evidence type="ECO:0000256" key="5">
    <source>
        <dbReference type="ARBA" id="ARBA00023136"/>
    </source>
</evidence>
<evidence type="ECO:0000256" key="4">
    <source>
        <dbReference type="ARBA" id="ARBA00022989"/>
    </source>
</evidence>
<keyword evidence="10" id="KW-1185">Reference proteome</keyword>
<evidence type="ECO:0000313" key="9">
    <source>
        <dbReference type="EMBL" id="OWF35370.1"/>
    </source>
</evidence>
<dbReference type="EC" id="2.3.1.225" evidence="7"/>
<feature type="transmembrane region" description="Helical" evidence="7">
    <location>
        <begin position="159"/>
        <end position="177"/>
    </location>
</feature>
<comment type="subcellular location">
    <subcellularLocation>
        <location evidence="1">Membrane</location>
        <topology evidence="1">Multi-pass membrane protein</topology>
    </subcellularLocation>
</comment>
<evidence type="ECO:0000256" key="6">
    <source>
        <dbReference type="ARBA" id="ARBA00023315"/>
    </source>
</evidence>
<dbReference type="PROSITE" id="PS50216">
    <property type="entry name" value="DHHC"/>
    <property type="match status" value="1"/>
</dbReference>
<accession>A0A210PFV1</accession>
<feature type="transmembrane region" description="Helical" evidence="7">
    <location>
        <begin position="49"/>
        <end position="67"/>
    </location>
</feature>
<comment type="catalytic activity">
    <reaction evidence="7">
        <text>L-cysteinyl-[protein] + hexadecanoyl-CoA = S-hexadecanoyl-L-cysteinyl-[protein] + CoA</text>
        <dbReference type="Rhea" id="RHEA:36683"/>
        <dbReference type="Rhea" id="RHEA-COMP:10131"/>
        <dbReference type="Rhea" id="RHEA-COMP:11032"/>
        <dbReference type="ChEBI" id="CHEBI:29950"/>
        <dbReference type="ChEBI" id="CHEBI:57287"/>
        <dbReference type="ChEBI" id="CHEBI:57379"/>
        <dbReference type="ChEBI" id="CHEBI:74151"/>
        <dbReference type="EC" id="2.3.1.225"/>
    </reaction>
</comment>
<dbReference type="PANTHER" id="PTHR12246">
    <property type="entry name" value="PALMITOYLTRANSFERASE ZDHHC16"/>
    <property type="match status" value="1"/>
</dbReference>
<feature type="transmembrane region" description="Helical" evidence="7">
    <location>
        <begin position="16"/>
        <end position="37"/>
    </location>
</feature>
<evidence type="ECO:0000259" key="8">
    <source>
        <dbReference type="Pfam" id="PF01529"/>
    </source>
</evidence>
<keyword evidence="5 7" id="KW-0472">Membrane</keyword>
<proteinExistence type="inferred from homology"/>
<evidence type="ECO:0000313" key="10">
    <source>
        <dbReference type="Proteomes" id="UP000242188"/>
    </source>
</evidence>
<dbReference type="OrthoDB" id="302728at2759"/>
<dbReference type="EMBL" id="NEDP02076731">
    <property type="protein sequence ID" value="OWF35370.1"/>
    <property type="molecule type" value="Genomic_DNA"/>
</dbReference>
<comment type="similarity">
    <text evidence="7">Belongs to the DHHC palmitoyltransferase family.</text>
</comment>
<dbReference type="GO" id="GO:0019706">
    <property type="term" value="F:protein-cysteine S-palmitoyltransferase activity"/>
    <property type="evidence" value="ECO:0007669"/>
    <property type="project" value="UniProtKB-EC"/>
</dbReference>
<dbReference type="Proteomes" id="UP000242188">
    <property type="component" value="Unassembled WGS sequence"/>
</dbReference>
<feature type="transmembrane region" description="Helical" evidence="7">
    <location>
        <begin position="192"/>
        <end position="213"/>
    </location>
</feature>
<evidence type="ECO:0000256" key="7">
    <source>
        <dbReference type="RuleBase" id="RU079119"/>
    </source>
</evidence>
<dbReference type="GO" id="GO:0016020">
    <property type="term" value="C:membrane"/>
    <property type="evidence" value="ECO:0007669"/>
    <property type="project" value="UniProtKB-SubCell"/>
</dbReference>
<dbReference type="InterPro" id="IPR001594">
    <property type="entry name" value="Palmitoyltrfase_DHHC"/>
</dbReference>
<dbReference type="AlphaFoldDB" id="A0A210PFV1"/>
<evidence type="ECO:0000256" key="1">
    <source>
        <dbReference type="ARBA" id="ARBA00004141"/>
    </source>
</evidence>
<name>A0A210PFV1_MIZYE</name>
<keyword evidence="3 7" id="KW-0812">Transmembrane</keyword>
<feature type="domain" description="Palmitoyltransferase DHHC" evidence="8">
    <location>
        <begin position="92"/>
        <end position="229"/>
    </location>
</feature>
<sequence>MALNSKDFTGTHFDRIAFNIFLFGGIFLLWYEACFVLPSYDPNTVQYVWFHYLVAGWLAFSIYGNMYKLKTTDTVHKRRGEDGVVANKPRGWKYCRTCVMDTPARSHHCKVCNVCILKRDHHCWFAACCIGYHNHRYYVVMVTYMVIAGLYCNSFNCDFVTSVTGGFSVMNVVWFLGPHVGWVFGFLDGYQFLIYLLSSAGIIMTVLFTWLLVIQIIQIKSGQTKYERTMEIHNYNIKRQWNIQEVFGEKSFLVFLSPFLNSALPGDGIVFSAAD</sequence>
<dbReference type="InterPro" id="IPR039859">
    <property type="entry name" value="PFA4/ZDH16/20/ERF2-like"/>
</dbReference>
<reference evidence="9 10" key="1">
    <citation type="journal article" date="2017" name="Nat. Ecol. Evol.">
        <title>Scallop genome provides insights into evolution of bilaterian karyotype and development.</title>
        <authorList>
            <person name="Wang S."/>
            <person name="Zhang J."/>
            <person name="Jiao W."/>
            <person name="Li J."/>
            <person name="Xun X."/>
            <person name="Sun Y."/>
            <person name="Guo X."/>
            <person name="Huan P."/>
            <person name="Dong B."/>
            <person name="Zhang L."/>
            <person name="Hu X."/>
            <person name="Sun X."/>
            <person name="Wang J."/>
            <person name="Zhao C."/>
            <person name="Wang Y."/>
            <person name="Wang D."/>
            <person name="Huang X."/>
            <person name="Wang R."/>
            <person name="Lv J."/>
            <person name="Li Y."/>
            <person name="Zhang Z."/>
            <person name="Liu B."/>
            <person name="Lu W."/>
            <person name="Hui Y."/>
            <person name="Liang J."/>
            <person name="Zhou Z."/>
            <person name="Hou R."/>
            <person name="Li X."/>
            <person name="Liu Y."/>
            <person name="Li H."/>
            <person name="Ning X."/>
            <person name="Lin Y."/>
            <person name="Zhao L."/>
            <person name="Xing Q."/>
            <person name="Dou J."/>
            <person name="Li Y."/>
            <person name="Mao J."/>
            <person name="Guo H."/>
            <person name="Dou H."/>
            <person name="Li T."/>
            <person name="Mu C."/>
            <person name="Jiang W."/>
            <person name="Fu Q."/>
            <person name="Fu X."/>
            <person name="Miao Y."/>
            <person name="Liu J."/>
            <person name="Yu Q."/>
            <person name="Li R."/>
            <person name="Liao H."/>
            <person name="Li X."/>
            <person name="Kong Y."/>
            <person name="Jiang Z."/>
            <person name="Chourrout D."/>
            <person name="Li R."/>
            <person name="Bao Z."/>
        </authorList>
    </citation>
    <scope>NUCLEOTIDE SEQUENCE [LARGE SCALE GENOMIC DNA]</scope>
    <source>
        <strain evidence="9 10">PY_sf001</strain>
    </source>
</reference>
<keyword evidence="4 7" id="KW-1133">Transmembrane helix</keyword>
<comment type="domain">
    <text evidence="7">The DHHC domain is required for palmitoyltransferase activity.</text>
</comment>
<gene>
    <name evidence="9" type="ORF">KP79_PYT19496</name>
</gene>
<evidence type="ECO:0000256" key="3">
    <source>
        <dbReference type="ARBA" id="ARBA00022692"/>
    </source>
</evidence>
<keyword evidence="2 7" id="KW-0808">Transferase</keyword>
<protein>
    <recommendedName>
        <fullName evidence="7">Palmitoyltransferase</fullName>
        <ecNumber evidence="7">2.3.1.225</ecNumber>
    </recommendedName>
</protein>